<name>A0ACC2ILJ4_9PLEO</name>
<proteinExistence type="predicted"/>
<keyword evidence="2" id="KW-1185">Reference proteome</keyword>
<comment type="caution">
    <text evidence="1">The sequence shown here is derived from an EMBL/GenBank/DDBJ whole genome shotgun (WGS) entry which is preliminary data.</text>
</comment>
<protein>
    <submittedName>
        <fullName evidence="1">Uncharacterized protein</fullName>
    </submittedName>
</protein>
<accession>A0ACC2ILJ4</accession>
<dbReference type="Proteomes" id="UP001153331">
    <property type="component" value="Unassembled WGS sequence"/>
</dbReference>
<organism evidence="1 2">
    <name type="scientific">Boeremia exigua</name>
    <dbReference type="NCBI Taxonomy" id="749465"/>
    <lineage>
        <taxon>Eukaryota</taxon>
        <taxon>Fungi</taxon>
        <taxon>Dikarya</taxon>
        <taxon>Ascomycota</taxon>
        <taxon>Pezizomycotina</taxon>
        <taxon>Dothideomycetes</taxon>
        <taxon>Pleosporomycetidae</taxon>
        <taxon>Pleosporales</taxon>
        <taxon>Pleosporineae</taxon>
        <taxon>Didymellaceae</taxon>
        <taxon>Boeremia</taxon>
    </lineage>
</organism>
<reference evidence="1" key="1">
    <citation type="submission" date="2022-11" db="EMBL/GenBank/DDBJ databases">
        <title>Genome Sequence of Boeremia exigua.</title>
        <authorList>
            <person name="Buettner E."/>
        </authorList>
    </citation>
    <scope>NUCLEOTIDE SEQUENCE</scope>
    <source>
        <strain evidence="1">CU02</strain>
    </source>
</reference>
<evidence type="ECO:0000313" key="1">
    <source>
        <dbReference type="EMBL" id="KAJ8116073.1"/>
    </source>
</evidence>
<dbReference type="EMBL" id="JAPHNI010000109">
    <property type="protein sequence ID" value="KAJ8116073.1"/>
    <property type="molecule type" value="Genomic_DNA"/>
</dbReference>
<sequence>MIRTWLPIAALAVSTVGAVTDSNEYDFVIVGSGPGGGSLAANLATSGYSVFLIEAGGDSSHEIFQEIPSLNAVAAENPPHSWSFFVEHYANETQARRDPKYAYLRSNGSYYVGLEPPEDAEPSGILYPRGATLGGSSQVNAMNFAWAPDNEWDYIADLTGDETWRHEKMREHLIELENCTYVPPGTAGHGFNGPLVSSMMDPLTTTGITSENVARFVSSIIREIEGIEVENLNDLAKLLSRDINSIDPDRYARNLTFSLPLAIDPKTGSRSSIAKHIQDVVEAGHPLTISTHSLATKVLFEQCNGRPKATAVEYMIGKGLYSADHRYNASQQANDTRTVHAKKEVIVAGGTFNTPQILKLSGIGPREELEKIGIPVIVDLPAVGNFMQDNYETPIHVRAEVPWQESANISCPRTFNDSDPCFVEWENNATGPYALSSGTFMSTWRSSMSWDDDTDLFFLSAAGWGDSGFFPGFSRRRPIPEMWGTSIVKMQTANPSGTVRLRSKDPRQAPEINFNFFSQNAENDLQALAEGVALMMRTYDEVGIPYTVINPNPAVEMYQALMDEAFSHHASSSCRMGPAGDLESCVDSKFRVNGVDSLRVVDASVFPRVPGAMPNGPTFTISRKAYKTILEDY</sequence>
<evidence type="ECO:0000313" key="2">
    <source>
        <dbReference type="Proteomes" id="UP001153331"/>
    </source>
</evidence>
<gene>
    <name evidence="1" type="ORF">OPT61_g2425</name>
</gene>